<evidence type="ECO:0000313" key="2">
    <source>
        <dbReference type="Proteomes" id="UP001243375"/>
    </source>
</evidence>
<gene>
    <name evidence="1" type="ORF">QFC22_004369</name>
</gene>
<sequence>MAGINCRRKNPVHDTSGIKGSNLKNVKASIRHLQKQPFSSRMGTAATPKHIFGHFFQPVWNGTEGDTGLHRGSSADGHHLPRRLPVFAKHVAVQKPSGTPSDSESTAVSKDLRKFGGDETRVGVLSVDEILATSNLAGLPPGFRAVLEEQMVNGQGQDSIVNSDEDIAEEGYGWSKSEGVLEDDVQMECYVLLSPQGRLDWRKGTLEQDETKNPPGPLTTGRSSSSTPSGWQEQGTLASIHDDSDVESFGSAYDRMSDAREDELEADCTDNDDESDTGRKSQEQQNVTVTGQEDGYEQGVTAGNSTIQASAPSTKLTTAIVSHRNIQTHETSRYFPILGVDRYASNREATEPTQQPYSGASVGVDSAIENVTTRSTESPSFSPPTLPACLLPCAHTSNSRPCLDARLRNLHSQYQRSGWDIQAIPKRQNEDDYMTTLEMQQPASIWSGTQEYQRTYDAMGRERDQEVDDSMVDGVHTPKRLKVEVSHALIVLCFEPGEYRLICSHVGPVQQRPPSVTSSELTETETNAFSDFDCEILREIEGGESHHGKSASSNWSKQRYLKSEYSLEREAWRVVADDDTVEDGTDVESEHFDGNGEKTGSHDLRNHEDDDFHPRFRPRVHRDAIRRSDEAMEHYLQYEQLAHWENSRNHRWTGQRQSHRSFEAEDDIPFTRPPLPRRTFKKARVTTESSFARDLFPARHPLPSQIDMWKQIARHSRYQGSEEEREFEELEELEMFGGDVGKDEDLLGEDGLPYQYQAVAMVDVDETEFQEPIKQTCTSEQAIKEHSSTPSETLIDSDNSSIMDVTGEREKKVRMFEEVVVIYNYPDQRQSFDSGEKAEESGRNAGEIVRAANAPVGRLNETEVVQDAILYLESLARGFAVIDREDDAGNADESRIDEGA</sequence>
<accession>A0ACC2X0E1</accession>
<evidence type="ECO:0000313" key="1">
    <source>
        <dbReference type="EMBL" id="KAJ9117519.1"/>
    </source>
</evidence>
<proteinExistence type="predicted"/>
<dbReference type="EMBL" id="JASBWU010000012">
    <property type="protein sequence ID" value="KAJ9117519.1"/>
    <property type="molecule type" value="Genomic_DNA"/>
</dbReference>
<comment type="caution">
    <text evidence="1">The sequence shown here is derived from an EMBL/GenBank/DDBJ whole genome shotgun (WGS) entry which is preliminary data.</text>
</comment>
<reference evidence="1" key="1">
    <citation type="submission" date="2023-04" db="EMBL/GenBank/DDBJ databases">
        <title>Draft Genome sequencing of Naganishia species isolated from polar environments using Oxford Nanopore Technology.</title>
        <authorList>
            <person name="Leo P."/>
            <person name="Venkateswaran K."/>
        </authorList>
    </citation>
    <scope>NUCLEOTIDE SEQUENCE</scope>
    <source>
        <strain evidence="1">MNA-CCFEE 5425</strain>
    </source>
</reference>
<protein>
    <submittedName>
        <fullName evidence="1">Uncharacterized protein</fullName>
    </submittedName>
</protein>
<keyword evidence="2" id="KW-1185">Reference proteome</keyword>
<dbReference type="Proteomes" id="UP001243375">
    <property type="component" value="Unassembled WGS sequence"/>
</dbReference>
<organism evidence="1 2">
    <name type="scientific">Naganishia vaughanmartiniae</name>
    <dbReference type="NCBI Taxonomy" id="1424756"/>
    <lineage>
        <taxon>Eukaryota</taxon>
        <taxon>Fungi</taxon>
        <taxon>Dikarya</taxon>
        <taxon>Basidiomycota</taxon>
        <taxon>Agaricomycotina</taxon>
        <taxon>Tremellomycetes</taxon>
        <taxon>Filobasidiales</taxon>
        <taxon>Filobasidiaceae</taxon>
        <taxon>Naganishia</taxon>
    </lineage>
</organism>
<name>A0ACC2X0E1_9TREE</name>